<evidence type="ECO:0000313" key="4">
    <source>
        <dbReference type="Proteomes" id="UP000250266"/>
    </source>
</evidence>
<evidence type="ECO:0000259" key="2">
    <source>
        <dbReference type="Pfam" id="PF21666"/>
    </source>
</evidence>
<sequence length="572" mass="65943">MSQWWYSKWEADNILLERYPNAISDWAGEPITVREKNMMAMVNQITDKPEWRQKVFDETITAKWRTETVTDQGQGFTENMFEFCLAELQEKAKKHKDFVAILDSDVAVVKSDSMISTDLKEELQLAVKPLENIPDRLKDWHPGSGDKVLDLVHPSLFPLVYGRSRILRNGIVGLKDCVESCGKGEVVPVPQDDDARVQYLNASLRMSSLGNVKFWSKRFQWLPCSVQFADEEDVKITSYINNLHPVHHEHLYGIIEKFIAKSLPLWSQVLNSFLQGGHNRVPMACTEYEFPNGRQRPKEEGDVPGTVAYYEAQEQWYQDNRVLIKPDARDYSSRAQHVNVDLRKRFAEKGLQVIVKLANIHLTPEKPTYEGGTWHIEGQLNEHICATSLYYYDCENITNSYLAFRQKVNTDDINEKTYGQDDYQGVEYLFGIEQDGPGIQELGRISTSEGRLLAFPNVLQHQVQPFGLVDPTKPGHRKILALFLVDPFQRVISTANVPPQQKEWWTEVITEKSKLGELPAELMQYVVDDVEGFPISLEEAKNLRETLMDERKAFVQDVNQEYENEEFSFCEH</sequence>
<dbReference type="Pfam" id="PF21666">
    <property type="entry name" value="DUF4246_N"/>
    <property type="match status" value="1"/>
</dbReference>
<dbReference type="Pfam" id="PF14033">
    <property type="entry name" value="DUF4246"/>
    <property type="match status" value="1"/>
</dbReference>
<proteinExistence type="predicted"/>
<evidence type="ECO:0000259" key="1">
    <source>
        <dbReference type="Pfam" id="PF14033"/>
    </source>
</evidence>
<dbReference type="InterPro" id="IPR049207">
    <property type="entry name" value="DUF4246_N"/>
</dbReference>
<name>A0A8E2E1N4_9PEZI</name>
<protein>
    <submittedName>
        <fullName evidence="3">Uncharacterized protein</fullName>
    </submittedName>
</protein>
<feature type="domain" description="DUF4246" evidence="1">
    <location>
        <begin position="78"/>
        <end position="507"/>
    </location>
</feature>
<dbReference type="InterPro" id="IPR025340">
    <property type="entry name" value="DUF4246"/>
</dbReference>
<dbReference type="OrthoDB" id="415532at2759"/>
<gene>
    <name evidence="3" type="ORF">K432DRAFT_419623</name>
</gene>
<feature type="domain" description="DUF4246" evidence="2">
    <location>
        <begin position="16"/>
        <end position="67"/>
    </location>
</feature>
<reference evidence="3 4" key="1">
    <citation type="journal article" date="2016" name="Nat. Commun.">
        <title>Ectomycorrhizal ecology is imprinted in the genome of the dominant symbiotic fungus Cenococcum geophilum.</title>
        <authorList>
            <consortium name="DOE Joint Genome Institute"/>
            <person name="Peter M."/>
            <person name="Kohler A."/>
            <person name="Ohm R.A."/>
            <person name="Kuo A."/>
            <person name="Krutzmann J."/>
            <person name="Morin E."/>
            <person name="Arend M."/>
            <person name="Barry K.W."/>
            <person name="Binder M."/>
            <person name="Choi C."/>
            <person name="Clum A."/>
            <person name="Copeland A."/>
            <person name="Grisel N."/>
            <person name="Haridas S."/>
            <person name="Kipfer T."/>
            <person name="LaButti K."/>
            <person name="Lindquist E."/>
            <person name="Lipzen A."/>
            <person name="Maire R."/>
            <person name="Meier B."/>
            <person name="Mihaltcheva S."/>
            <person name="Molinier V."/>
            <person name="Murat C."/>
            <person name="Poggeler S."/>
            <person name="Quandt C.A."/>
            <person name="Sperisen C."/>
            <person name="Tritt A."/>
            <person name="Tisserant E."/>
            <person name="Crous P.W."/>
            <person name="Henrissat B."/>
            <person name="Nehls U."/>
            <person name="Egli S."/>
            <person name="Spatafora J.W."/>
            <person name="Grigoriev I.V."/>
            <person name="Martin F.M."/>
        </authorList>
    </citation>
    <scope>NUCLEOTIDE SEQUENCE [LARGE SCALE GENOMIC DNA]</scope>
    <source>
        <strain evidence="3 4">CBS 459.81</strain>
    </source>
</reference>
<evidence type="ECO:0000313" key="3">
    <source>
        <dbReference type="EMBL" id="OCK75726.1"/>
    </source>
</evidence>
<dbReference type="PANTHER" id="PTHR33119:SF1">
    <property type="entry name" value="FE2OG DIOXYGENASE DOMAIN-CONTAINING PROTEIN"/>
    <property type="match status" value="1"/>
</dbReference>
<dbReference type="InterPro" id="IPR049192">
    <property type="entry name" value="DUF4246_C"/>
</dbReference>
<keyword evidence="4" id="KW-1185">Reference proteome</keyword>
<dbReference type="EMBL" id="KV745281">
    <property type="protein sequence ID" value="OCK75726.1"/>
    <property type="molecule type" value="Genomic_DNA"/>
</dbReference>
<organism evidence="3 4">
    <name type="scientific">Lepidopterella palustris CBS 459.81</name>
    <dbReference type="NCBI Taxonomy" id="1314670"/>
    <lineage>
        <taxon>Eukaryota</taxon>
        <taxon>Fungi</taxon>
        <taxon>Dikarya</taxon>
        <taxon>Ascomycota</taxon>
        <taxon>Pezizomycotina</taxon>
        <taxon>Dothideomycetes</taxon>
        <taxon>Pleosporomycetidae</taxon>
        <taxon>Mytilinidiales</taxon>
        <taxon>Argynnaceae</taxon>
        <taxon>Lepidopterella</taxon>
    </lineage>
</organism>
<dbReference type="AlphaFoldDB" id="A0A8E2E1N4"/>
<accession>A0A8E2E1N4</accession>
<dbReference type="Proteomes" id="UP000250266">
    <property type="component" value="Unassembled WGS sequence"/>
</dbReference>
<dbReference type="PANTHER" id="PTHR33119">
    <property type="entry name" value="IFI3P"/>
    <property type="match status" value="1"/>
</dbReference>